<dbReference type="Gene3D" id="1.10.1790.10">
    <property type="entry name" value="PRD domain"/>
    <property type="match status" value="1"/>
</dbReference>
<dbReference type="Pfam" id="PF00874">
    <property type="entry name" value="PRD"/>
    <property type="match status" value="1"/>
</dbReference>
<reference evidence="3" key="1">
    <citation type="submission" date="2016-11" db="EMBL/GenBank/DDBJ databases">
        <authorList>
            <person name="Varghese N."/>
            <person name="Submissions S."/>
        </authorList>
    </citation>
    <scope>NUCLEOTIDE SEQUENCE [LARGE SCALE GENOMIC DNA]</scope>
    <source>
        <strain evidence="3">CGMCC 1.6496</strain>
    </source>
</reference>
<evidence type="ECO:0000313" key="2">
    <source>
        <dbReference type="EMBL" id="SHH24884.1"/>
    </source>
</evidence>
<dbReference type="PROSITE" id="PS51372">
    <property type="entry name" value="PRD_2"/>
    <property type="match status" value="1"/>
</dbReference>
<dbReference type="AlphaFoldDB" id="A0A1M5RF30"/>
<sequence>MNVQDLKDRLNLLLEKCLIKQKEYDIATIAFERLLKMLNKHDIEQAEMLFTHLPMALSRIEKGEEVEKPAVELMKEVKNSNYFPLAKEHVFFIENKWGAPLPEGEKEFLYMHYTNVINLNSQGGQ</sequence>
<dbReference type="InterPro" id="IPR036634">
    <property type="entry name" value="PRD_sf"/>
</dbReference>
<dbReference type="Proteomes" id="UP000184079">
    <property type="component" value="Unassembled WGS sequence"/>
</dbReference>
<dbReference type="SUPFAM" id="SSF63520">
    <property type="entry name" value="PTS-regulatory domain, PRD"/>
    <property type="match status" value="1"/>
</dbReference>
<evidence type="ECO:0000259" key="1">
    <source>
        <dbReference type="PROSITE" id="PS51372"/>
    </source>
</evidence>
<protein>
    <submittedName>
        <fullName evidence="2">PRD domain-containing protein</fullName>
    </submittedName>
</protein>
<dbReference type="EMBL" id="FQXD01000005">
    <property type="protein sequence ID" value="SHH24884.1"/>
    <property type="molecule type" value="Genomic_DNA"/>
</dbReference>
<dbReference type="RefSeq" id="WP_073006966.1">
    <property type="nucleotide sequence ID" value="NZ_FQXD01000005.1"/>
</dbReference>
<dbReference type="GO" id="GO:0006355">
    <property type="term" value="P:regulation of DNA-templated transcription"/>
    <property type="evidence" value="ECO:0007669"/>
    <property type="project" value="InterPro"/>
</dbReference>
<gene>
    <name evidence="2" type="ORF">SAMN05421807_105135</name>
</gene>
<organism evidence="2 3">
    <name type="scientific">Virgibacillus chiguensis</name>
    <dbReference type="NCBI Taxonomy" id="411959"/>
    <lineage>
        <taxon>Bacteria</taxon>
        <taxon>Bacillati</taxon>
        <taxon>Bacillota</taxon>
        <taxon>Bacilli</taxon>
        <taxon>Bacillales</taxon>
        <taxon>Bacillaceae</taxon>
        <taxon>Virgibacillus</taxon>
    </lineage>
</organism>
<proteinExistence type="predicted"/>
<dbReference type="OrthoDB" id="3192572at2"/>
<dbReference type="InterPro" id="IPR011608">
    <property type="entry name" value="PRD"/>
</dbReference>
<accession>A0A1M5RF30</accession>
<feature type="domain" description="PRD" evidence="1">
    <location>
        <begin position="18"/>
        <end position="123"/>
    </location>
</feature>
<keyword evidence="3" id="KW-1185">Reference proteome</keyword>
<name>A0A1M5RF30_9BACI</name>
<evidence type="ECO:0000313" key="3">
    <source>
        <dbReference type="Proteomes" id="UP000184079"/>
    </source>
</evidence>